<evidence type="ECO:0000313" key="2">
    <source>
        <dbReference type="EMBL" id="EDY21145.1"/>
    </source>
</evidence>
<dbReference type="EMBL" id="ABVL01000003">
    <property type="protein sequence ID" value="EDY21145.1"/>
    <property type="molecule type" value="Genomic_DNA"/>
</dbReference>
<dbReference type="AlphaFoldDB" id="B4CXZ7"/>
<gene>
    <name evidence="2" type="ORF">CfE428DRAFT_1438</name>
</gene>
<comment type="caution">
    <text evidence="2">The sequence shown here is derived from an EMBL/GenBank/DDBJ whole genome shotgun (WGS) entry which is preliminary data.</text>
</comment>
<sequence length="59" mass="6443">MPIHNRPNVFHGVPLDGDASQAAVPNPLYRLNPNEPVKDMNDRTPIQPGAGPHLKDLLP</sequence>
<feature type="region of interest" description="Disordered" evidence="1">
    <location>
        <begin position="1"/>
        <end position="59"/>
    </location>
</feature>
<evidence type="ECO:0000256" key="1">
    <source>
        <dbReference type="SAM" id="MobiDB-lite"/>
    </source>
</evidence>
<reference evidence="2 3" key="1">
    <citation type="journal article" date="2011" name="J. Bacteriol.">
        <title>Genome sequence of Chthoniobacter flavus Ellin428, an aerobic heterotrophic soil bacterium.</title>
        <authorList>
            <person name="Kant R."/>
            <person name="van Passel M.W."/>
            <person name="Palva A."/>
            <person name="Lucas S."/>
            <person name="Lapidus A."/>
            <person name="Glavina Del Rio T."/>
            <person name="Dalin E."/>
            <person name="Tice H."/>
            <person name="Bruce D."/>
            <person name="Goodwin L."/>
            <person name="Pitluck S."/>
            <person name="Larimer F.W."/>
            <person name="Land M.L."/>
            <person name="Hauser L."/>
            <person name="Sangwan P."/>
            <person name="de Vos W.M."/>
            <person name="Janssen P.H."/>
            <person name="Smidt H."/>
        </authorList>
    </citation>
    <scope>NUCLEOTIDE SEQUENCE [LARGE SCALE GENOMIC DNA]</scope>
    <source>
        <strain evidence="2 3">Ellin428</strain>
    </source>
</reference>
<evidence type="ECO:0000313" key="3">
    <source>
        <dbReference type="Proteomes" id="UP000005824"/>
    </source>
</evidence>
<keyword evidence="3" id="KW-1185">Reference proteome</keyword>
<organism evidence="2 3">
    <name type="scientific">Chthoniobacter flavus Ellin428</name>
    <dbReference type="NCBI Taxonomy" id="497964"/>
    <lineage>
        <taxon>Bacteria</taxon>
        <taxon>Pseudomonadati</taxon>
        <taxon>Verrucomicrobiota</taxon>
        <taxon>Spartobacteria</taxon>
        <taxon>Chthoniobacterales</taxon>
        <taxon>Chthoniobacteraceae</taxon>
        <taxon>Chthoniobacter</taxon>
    </lineage>
</organism>
<proteinExistence type="predicted"/>
<protein>
    <submittedName>
        <fullName evidence="2">Uncharacterized protein</fullName>
    </submittedName>
</protein>
<dbReference type="InParanoid" id="B4CXZ7"/>
<accession>B4CXZ7</accession>
<name>B4CXZ7_9BACT</name>
<dbReference type="Proteomes" id="UP000005824">
    <property type="component" value="Unassembled WGS sequence"/>
</dbReference>